<feature type="compositionally biased region" description="Polar residues" evidence="2">
    <location>
        <begin position="421"/>
        <end position="431"/>
    </location>
</feature>
<evidence type="ECO:0000256" key="1">
    <source>
        <dbReference type="ARBA" id="ARBA00022468"/>
    </source>
</evidence>
<proteinExistence type="predicted"/>
<dbReference type="SUPFAM" id="SSF48350">
    <property type="entry name" value="GTPase activation domain, GAP"/>
    <property type="match status" value="1"/>
</dbReference>
<organism evidence="4 5">
    <name type="scientific">Naganishia liquefaciens</name>
    <dbReference type="NCBI Taxonomy" id="104408"/>
    <lineage>
        <taxon>Eukaryota</taxon>
        <taxon>Fungi</taxon>
        <taxon>Dikarya</taxon>
        <taxon>Basidiomycota</taxon>
        <taxon>Agaricomycotina</taxon>
        <taxon>Tremellomycetes</taxon>
        <taxon>Filobasidiales</taxon>
        <taxon>Filobasidiaceae</taxon>
        <taxon>Naganishia</taxon>
    </lineage>
</organism>
<name>A0A8H3YDU7_9TREE</name>
<feature type="compositionally biased region" description="Basic and acidic residues" evidence="2">
    <location>
        <begin position="991"/>
        <end position="1007"/>
    </location>
</feature>
<feature type="compositionally biased region" description="Low complexity" evidence="2">
    <location>
        <begin position="352"/>
        <end position="373"/>
    </location>
</feature>
<feature type="compositionally biased region" description="Low complexity" evidence="2">
    <location>
        <begin position="264"/>
        <end position="275"/>
    </location>
</feature>
<dbReference type="PROSITE" id="PS50018">
    <property type="entry name" value="RAS_GTPASE_ACTIV_2"/>
    <property type="match status" value="1"/>
</dbReference>
<dbReference type="Proteomes" id="UP000620104">
    <property type="component" value="Unassembled WGS sequence"/>
</dbReference>
<dbReference type="PANTHER" id="PTHR10194:SF60">
    <property type="entry name" value="RAS GTPASE-ACTIVATING PROTEIN RASKOL"/>
    <property type="match status" value="1"/>
</dbReference>
<keyword evidence="5" id="KW-1185">Reference proteome</keyword>
<feature type="region of interest" description="Disordered" evidence="2">
    <location>
        <begin position="30"/>
        <end position="169"/>
    </location>
</feature>
<dbReference type="AlphaFoldDB" id="A0A8H3YDU7"/>
<accession>A0A8H3YDU7</accession>
<dbReference type="SUPFAM" id="SSF49562">
    <property type="entry name" value="C2 domain (Calcium/lipid-binding domain, CaLB)"/>
    <property type="match status" value="1"/>
</dbReference>
<feature type="region of interest" description="Disordered" evidence="2">
    <location>
        <begin position="975"/>
        <end position="1007"/>
    </location>
</feature>
<feature type="region of interest" description="Disordered" evidence="2">
    <location>
        <begin position="1024"/>
        <end position="1068"/>
    </location>
</feature>
<dbReference type="Pfam" id="PF00616">
    <property type="entry name" value="RasGAP"/>
    <property type="match status" value="1"/>
</dbReference>
<feature type="compositionally biased region" description="Low complexity" evidence="2">
    <location>
        <begin position="296"/>
        <end position="307"/>
    </location>
</feature>
<comment type="caution">
    <text evidence="4">The sequence shown here is derived from an EMBL/GenBank/DDBJ whole genome shotgun (WGS) entry which is preliminary data.</text>
</comment>
<evidence type="ECO:0000256" key="2">
    <source>
        <dbReference type="SAM" id="MobiDB-lite"/>
    </source>
</evidence>
<protein>
    <recommendedName>
        <fullName evidence="3">Ras-GAP domain-containing protein</fullName>
    </recommendedName>
</protein>
<dbReference type="InterPro" id="IPR008936">
    <property type="entry name" value="Rho_GTPase_activation_prot"/>
</dbReference>
<dbReference type="InterPro" id="IPR035892">
    <property type="entry name" value="C2_domain_sf"/>
</dbReference>
<dbReference type="EMBL" id="BLZA01000013">
    <property type="protein sequence ID" value="GHJ85840.1"/>
    <property type="molecule type" value="Genomic_DNA"/>
</dbReference>
<dbReference type="Gene3D" id="1.10.506.10">
    <property type="entry name" value="GTPase Activation - p120gap, domain 1"/>
    <property type="match status" value="1"/>
</dbReference>
<gene>
    <name evidence="4" type="ORF">NliqN6_2242</name>
</gene>
<feature type="compositionally biased region" description="Polar residues" evidence="2">
    <location>
        <begin position="48"/>
        <end position="57"/>
    </location>
</feature>
<dbReference type="GO" id="GO:0005096">
    <property type="term" value="F:GTPase activator activity"/>
    <property type="evidence" value="ECO:0007669"/>
    <property type="project" value="UniProtKB-KW"/>
</dbReference>
<evidence type="ECO:0000259" key="3">
    <source>
        <dbReference type="PROSITE" id="PS50018"/>
    </source>
</evidence>
<feature type="compositionally biased region" description="Basic and acidic residues" evidence="2">
    <location>
        <begin position="396"/>
        <end position="409"/>
    </location>
</feature>
<keyword evidence="1" id="KW-0343">GTPase activation</keyword>
<evidence type="ECO:0000313" key="4">
    <source>
        <dbReference type="EMBL" id="GHJ85840.1"/>
    </source>
</evidence>
<dbReference type="InterPro" id="IPR039360">
    <property type="entry name" value="Ras_GTPase"/>
</dbReference>
<feature type="domain" description="Ras-GAP" evidence="3">
    <location>
        <begin position="725"/>
        <end position="881"/>
    </location>
</feature>
<dbReference type="PANTHER" id="PTHR10194">
    <property type="entry name" value="RAS GTPASE-ACTIVATING PROTEINS"/>
    <property type="match status" value="1"/>
</dbReference>
<feature type="compositionally biased region" description="Polar residues" evidence="2">
    <location>
        <begin position="1052"/>
        <end position="1062"/>
    </location>
</feature>
<feature type="compositionally biased region" description="Low complexity" evidence="2">
    <location>
        <begin position="111"/>
        <end position="147"/>
    </location>
</feature>
<reference evidence="4" key="1">
    <citation type="submission" date="2020-07" db="EMBL/GenBank/DDBJ databases">
        <title>Draft Genome Sequence of a Deep-Sea Yeast, Naganishia (Cryptococcus) liquefaciens strain N6.</title>
        <authorList>
            <person name="Han Y.W."/>
            <person name="Kajitani R."/>
            <person name="Morimoto H."/>
            <person name="Parhat M."/>
            <person name="Tsubouchi H."/>
            <person name="Bakenova O."/>
            <person name="Ogata M."/>
            <person name="Argunhan B."/>
            <person name="Aoki R."/>
            <person name="Kajiwara S."/>
            <person name="Itoh T."/>
            <person name="Iwasaki H."/>
        </authorList>
    </citation>
    <scope>NUCLEOTIDE SEQUENCE</scope>
    <source>
        <strain evidence="4">N6</strain>
    </source>
</reference>
<dbReference type="OrthoDB" id="775356at2759"/>
<dbReference type="SMART" id="SM00323">
    <property type="entry name" value="RasGAP"/>
    <property type="match status" value="1"/>
</dbReference>
<sequence>MSSILNLSDISLEEDRFEVDCWRYVGEPVVSGSRANAKSSPARGLDSGKSSAGSTSEGWFGLSKHKRTRTISLQRKPRSDSSSANLPPPPPATLGSSSGQQSHLHKQRGVSASSTSGNLSSASSASSFASAGSGLSSAESGHSLGLAPITKKASRGKKDKSSFFGLGVGNRRSRKEEVESWRRAKLICQGDLRGDESIVTVYDGDVPLYQFRPRNLQATDISVPHKSLYTDRPCIRIVNVGKAMIQDPGDLTPMPSKELETKRSFFQGSSPSSSGACPPRANSLGEVKRKTSSTPSLRSFASSHSLSIGSRTPSVPPVDRSHKQPTTSPYPPQISPRGADLTPLTGPWLSPVSSNTSYASSQSTQSGTSVYSTAREEEAQDALSPLMGYSTLPDPRTGKLERTRPEDTTPKATRTYHRKPNTISRQSDETIPTISLHAAQPSSSPTSSTLESLQELAFVFEDASIQQAWYGLLKSLARPEIISDFGGFTGRTELVDPFHSLAKRKRLHRILELTIHDIKEFKLNPRNDLAEPRKKGIMRSISSGIGQTIKGLAEDDREDLESDQVDSFFFEIRLDNEVMAKTSVKALNLGLIWSETFQFSDLPEWHRLSFHLFRSSVEAPSTSMCSISILASDLEPGRAIEGRYPFSNLMDEASGELRLKLRSVVMHLGDSNNYDTVHTALCNPSKDNLYIPVHGTSLPGGSVSLCYAATALCSLDELLRCLIDEEVQSPAATLFRANTPLTKLLETVMRIYAYEYVRSAVGPTVTEIMERGLVLDEPVGRDSGTAQPDTLSPFVSKLWNDIYLSRQNFPLFLKKVLNHLILAVGKQHKNSKKLQFQAVSSFLFLRCIGPAIMFPNYTAPPSVAVQRTLKALAKPIMSLAFLVEGSEQNQQDKATNDFVEENLTAMTDFLDACATVDADDPVFAIDQRTEDIAAALVKRKSSLRGAEQDAVYVLSVIGAIDLVKELAIISEGLADRPPSASRQSVGADVRPMQDRRNGAATLDDERKTRDSDFPIVLTLGKAITTPPAPMEADDRSSTKLRRHTRLADLGTPNISKRTSSLSGGPALD</sequence>
<dbReference type="InterPro" id="IPR001936">
    <property type="entry name" value="RasGAP_dom"/>
</dbReference>
<evidence type="ECO:0000313" key="5">
    <source>
        <dbReference type="Proteomes" id="UP000620104"/>
    </source>
</evidence>
<feature type="region of interest" description="Disordered" evidence="2">
    <location>
        <begin position="264"/>
        <end position="431"/>
    </location>
</feature>